<evidence type="ECO:0000256" key="2">
    <source>
        <dbReference type="RuleBase" id="RU003452"/>
    </source>
</evidence>
<protein>
    <submittedName>
        <fullName evidence="3">Arylamine N-acetyltransferase</fullName>
    </submittedName>
</protein>
<dbReference type="SUPFAM" id="SSF54001">
    <property type="entry name" value="Cysteine proteinases"/>
    <property type="match status" value="1"/>
</dbReference>
<dbReference type="Gene3D" id="2.40.128.150">
    <property type="entry name" value="Cysteine proteinases"/>
    <property type="match status" value="1"/>
</dbReference>
<dbReference type="AlphaFoldDB" id="A0A433X8H0"/>
<dbReference type="Pfam" id="PF00797">
    <property type="entry name" value="Acetyltransf_2"/>
    <property type="match status" value="1"/>
</dbReference>
<dbReference type="GO" id="GO:0016407">
    <property type="term" value="F:acetyltransferase activity"/>
    <property type="evidence" value="ECO:0007669"/>
    <property type="project" value="InterPro"/>
</dbReference>
<dbReference type="OrthoDB" id="7181050at2"/>
<evidence type="ECO:0000313" key="3">
    <source>
        <dbReference type="EMBL" id="RUT30338.1"/>
    </source>
</evidence>
<dbReference type="RefSeq" id="WP_127189119.1">
    <property type="nucleotide sequence ID" value="NZ_RZNJ01000004.1"/>
</dbReference>
<dbReference type="PANTHER" id="PTHR11786:SF0">
    <property type="entry name" value="ARYLAMINE N-ACETYLTRANSFERASE 4-RELATED"/>
    <property type="match status" value="1"/>
</dbReference>
<dbReference type="PRINTS" id="PR01543">
    <property type="entry name" value="ANATRNSFRASE"/>
</dbReference>
<comment type="caution">
    <text evidence="3">The sequence shown here is derived from an EMBL/GenBank/DDBJ whole genome shotgun (WGS) entry which is preliminary data.</text>
</comment>
<gene>
    <name evidence="3" type="ORF">EMQ25_13590</name>
</gene>
<dbReference type="PANTHER" id="PTHR11786">
    <property type="entry name" value="N-HYDROXYARYLAMINE O-ACETYLTRANSFERASE"/>
    <property type="match status" value="1"/>
</dbReference>
<dbReference type="Proteomes" id="UP000281547">
    <property type="component" value="Unassembled WGS sequence"/>
</dbReference>
<proteinExistence type="inferred from homology"/>
<accession>A0A433X8H0</accession>
<dbReference type="EMBL" id="RZNJ01000004">
    <property type="protein sequence ID" value="RUT30338.1"/>
    <property type="molecule type" value="Genomic_DNA"/>
</dbReference>
<reference evidence="3 4" key="1">
    <citation type="journal article" date="2016" name="Int. J. Syst. Evol. Microbiol.">
        <title>Arsenicitalea aurantiaca gen. nov., sp. nov., a new member of the family Hyphomicrobiaceae, isolated from high-arsenic sediment.</title>
        <authorList>
            <person name="Mu Y."/>
            <person name="Zhou L."/>
            <person name="Zeng X.C."/>
            <person name="Liu L."/>
            <person name="Pan Y."/>
            <person name="Chen X."/>
            <person name="Wang J."/>
            <person name="Li S."/>
            <person name="Li W.J."/>
            <person name="Wang Y."/>
        </authorList>
    </citation>
    <scope>NUCLEOTIDE SEQUENCE [LARGE SCALE GENOMIC DNA]</scope>
    <source>
        <strain evidence="3 4">42-50</strain>
    </source>
</reference>
<organism evidence="3 4">
    <name type="scientific">Arsenicitalea aurantiaca</name>
    <dbReference type="NCBI Taxonomy" id="1783274"/>
    <lineage>
        <taxon>Bacteria</taxon>
        <taxon>Pseudomonadati</taxon>
        <taxon>Pseudomonadota</taxon>
        <taxon>Alphaproteobacteria</taxon>
        <taxon>Hyphomicrobiales</taxon>
        <taxon>Devosiaceae</taxon>
        <taxon>Arsenicitalea</taxon>
    </lineage>
</organism>
<keyword evidence="4" id="KW-1185">Reference proteome</keyword>
<dbReference type="Gene3D" id="3.30.2140.10">
    <property type="entry name" value="Arylamine N-acetyltransferase"/>
    <property type="match status" value="1"/>
</dbReference>
<keyword evidence="3" id="KW-0808">Transferase</keyword>
<evidence type="ECO:0000256" key="1">
    <source>
        <dbReference type="ARBA" id="ARBA00006547"/>
    </source>
</evidence>
<name>A0A433X8H0_9HYPH</name>
<evidence type="ECO:0000313" key="4">
    <source>
        <dbReference type="Proteomes" id="UP000281547"/>
    </source>
</evidence>
<dbReference type="InterPro" id="IPR038765">
    <property type="entry name" value="Papain-like_cys_pep_sf"/>
</dbReference>
<dbReference type="InterPro" id="IPR001447">
    <property type="entry name" value="Arylamine_N-AcTrfase"/>
</dbReference>
<comment type="similarity">
    <text evidence="1 2">Belongs to the arylamine N-acetyltransferase family.</text>
</comment>
<sequence length="284" mass="31418">MSEDAKLNAYLDRVGFAGSIAPNLSTLQALHLAHPTAIAFENIEPLVGRPVLLDRASIEQKLVAGKRGGYCYEQNLLFMRVLKSLGYTVTGLAARILWNRPEGAVGQRSHMAMAVELGGTTYLADVGFGGLTLTAPLKLKTGIEQETPHETFRITGEEPVYRLEALVGEEWRPLYQFETTEQFEIDYEAPNWFQSTHPSSRFKQRLVVARPGRGRRLALDNNHLTIHTIGGETERRELESVIEIREVLSSQFGIVLGEDAAFDAVMGELLDAEAAAFAQPAIPR</sequence>